<feature type="domain" description="HTH marR-type" evidence="1">
    <location>
        <begin position="10"/>
        <end position="142"/>
    </location>
</feature>
<gene>
    <name evidence="2" type="ORF">LHA26_08210</name>
</gene>
<dbReference type="PANTHER" id="PTHR33164:SF43">
    <property type="entry name" value="HTH-TYPE TRANSCRIPTIONAL REPRESSOR YETL"/>
    <property type="match status" value="1"/>
</dbReference>
<evidence type="ECO:0000313" key="2">
    <source>
        <dbReference type="EMBL" id="USI74421.1"/>
    </source>
</evidence>
<evidence type="ECO:0000313" key="3">
    <source>
        <dbReference type="Proteomes" id="UP001056937"/>
    </source>
</evidence>
<dbReference type="RefSeq" id="WP_252168224.1">
    <property type="nucleotide sequence ID" value="NZ_CP084930.1"/>
</dbReference>
<name>A0ABY4XCE9_9SPHN</name>
<proteinExistence type="predicted"/>
<dbReference type="Proteomes" id="UP001056937">
    <property type="component" value="Chromosome 1"/>
</dbReference>
<dbReference type="InterPro" id="IPR000835">
    <property type="entry name" value="HTH_MarR-typ"/>
</dbReference>
<dbReference type="Gene3D" id="1.10.10.10">
    <property type="entry name" value="Winged helix-like DNA-binding domain superfamily/Winged helix DNA-binding domain"/>
    <property type="match status" value="1"/>
</dbReference>
<dbReference type="SUPFAM" id="SSF46785">
    <property type="entry name" value="Winged helix' DNA-binding domain"/>
    <property type="match status" value="1"/>
</dbReference>
<keyword evidence="3" id="KW-1185">Reference proteome</keyword>
<sequence length="153" mass="16929">MNATSGKPASERLGEALRDFNFRSGRVFDRVLAGESVSAARLRLLLFIEKHDGARSSDVARVFGHSPRTVTEAIDGVEREGLIARVPDPQDRRAKRLALTEAGRAAIAAAAPRLQHFKQRLFSALSVEEQERLADLLTRLNERLNGIEEELEG</sequence>
<dbReference type="InterPro" id="IPR036388">
    <property type="entry name" value="WH-like_DNA-bd_sf"/>
</dbReference>
<evidence type="ECO:0000259" key="1">
    <source>
        <dbReference type="PROSITE" id="PS50995"/>
    </source>
</evidence>
<dbReference type="PANTHER" id="PTHR33164">
    <property type="entry name" value="TRANSCRIPTIONAL REGULATOR, MARR FAMILY"/>
    <property type="match status" value="1"/>
</dbReference>
<accession>A0ABY4XCE9</accession>
<organism evidence="2 3">
    <name type="scientific">Sphingomonas morindae</name>
    <dbReference type="NCBI Taxonomy" id="1541170"/>
    <lineage>
        <taxon>Bacteria</taxon>
        <taxon>Pseudomonadati</taxon>
        <taxon>Pseudomonadota</taxon>
        <taxon>Alphaproteobacteria</taxon>
        <taxon>Sphingomonadales</taxon>
        <taxon>Sphingomonadaceae</taxon>
        <taxon>Sphingomonas</taxon>
    </lineage>
</organism>
<dbReference type="PRINTS" id="PR00598">
    <property type="entry name" value="HTHMARR"/>
</dbReference>
<dbReference type="InterPro" id="IPR036390">
    <property type="entry name" value="WH_DNA-bd_sf"/>
</dbReference>
<dbReference type="Pfam" id="PF12802">
    <property type="entry name" value="MarR_2"/>
    <property type="match status" value="1"/>
</dbReference>
<dbReference type="PROSITE" id="PS50995">
    <property type="entry name" value="HTH_MARR_2"/>
    <property type="match status" value="1"/>
</dbReference>
<dbReference type="EMBL" id="CP084930">
    <property type="protein sequence ID" value="USI74421.1"/>
    <property type="molecule type" value="Genomic_DNA"/>
</dbReference>
<dbReference type="InterPro" id="IPR039422">
    <property type="entry name" value="MarR/SlyA-like"/>
</dbReference>
<reference evidence="2" key="1">
    <citation type="journal article" date="2022" name="Toxins">
        <title>Genomic Analysis of Sphingopyxis sp. USTB-05 for Biodegrading Cyanobacterial Hepatotoxins.</title>
        <authorList>
            <person name="Liu C."/>
            <person name="Xu Q."/>
            <person name="Zhao Z."/>
            <person name="Zhang H."/>
            <person name="Liu X."/>
            <person name="Yin C."/>
            <person name="Liu Y."/>
            <person name="Yan H."/>
        </authorList>
    </citation>
    <scope>NUCLEOTIDE SEQUENCE</scope>
    <source>
        <strain evidence="2">NBD5</strain>
    </source>
</reference>
<protein>
    <submittedName>
        <fullName evidence="2">MarR family transcriptional regulator</fullName>
    </submittedName>
</protein>
<dbReference type="SMART" id="SM00347">
    <property type="entry name" value="HTH_MARR"/>
    <property type="match status" value="1"/>
</dbReference>